<dbReference type="EMBL" id="CAJFCJ010000007">
    <property type="protein sequence ID" value="CAD5117420.1"/>
    <property type="molecule type" value="Genomic_DNA"/>
</dbReference>
<reference evidence="3 4" key="1">
    <citation type="submission" date="2020-08" db="EMBL/GenBank/DDBJ databases">
        <authorList>
            <person name="Hejnol A."/>
        </authorList>
    </citation>
    <scope>NUCLEOTIDE SEQUENCE [LARGE SCALE GENOMIC DNA]</scope>
</reference>
<evidence type="ECO:0000313" key="3">
    <source>
        <dbReference type="EMBL" id="CAD5117420.1"/>
    </source>
</evidence>
<evidence type="ECO:0000313" key="4">
    <source>
        <dbReference type="Proteomes" id="UP000549394"/>
    </source>
</evidence>
<name>A0A7I8VPN8_9ANNE</name>
<proteinExistence type="predicted"/>
<dbReference type="AlphaFoldDB" id="A0A7I8VPN8"/>
<evidence type="ECO:0000256" key="2">
    <source>
        <dbReference type="SAM" id="Phobius"/>
    </source>
</evidence>
<feature type="compositionally biased region" description="Polar residues" evidence="1">
    <location>
        <begin position="163"/>
        <end position="181"/>
    </location>
</feature>
<dbReference type="Proteomes" id="UP000549394">
    <property type="component" value="Unassembled WGS sequence"/>
</dbReference>
<keyword evidence="2" id="KW-0472">Membrane</keyword>
<accession>A0A7I8VPN8</accession>
<feature type="region of interest" description="Disordered" evidence="1">
    <location>
        <begin position="140"/>
        <end position="181"/>
    </location>
</feature>
<sequence>MANEIWIPLIRNKYQRTCVYSVNKTKEQFVDVIYGSIKNFGDKEHLYQDYQQYADEVKYKFAVCSGSTLMKDNCCVNKVGCCNNGELTVQISACILVVIVLLVIWLWICQLYILKRHLDDLMNSQKKTFLIGHLPVGQRDLSKPPQSEENLYCLPDLPKSKASKTNPLESSLRQAKSPTDN</sequence>
<keyword evidence="4" id="KW-1185">Reference proteome</keyword>
<gene>
    <name evidence="3" type="ORF">DGYR_LOCUS5950</name>
</gene>
<evidence type="ECO:0000256" key="1">
    <source>
        <dbReference type="SAM" id="MobiDB-lite"/>
    </source>
</evidence>
<comment type="caution">
    <text evidence="3">The sequence shown here is derived from an EMBL/GenBank/DDBJ whole genome shotgun (WGS) entry which is preliminary data.</text>
</comment>
<keyword evidence="2" id="KW-0812">Transmembrane</keyword>
<organism evidence="3 4">
    <name type="scientific">Dimorphilus gyrociliatus</name>
    <dbReference type="NCBI Taxonomy" id="2664684"/>
    <lineage>
        <taxon>Eukaryota</taxon>
        <taxon>Metazoa</taxon>
        <taxon>Spiralia</taxon>
        <taxon>Lophotrochozoa</taxon>
        <taxon>Annelida</taxon>
        <taxon>Polychaeta</taxon>
        <taxon>Polychaeta incertae sedis</taxon>
        <taxon>Dinophilidae</taxon>
        <taxon>Dimorphilus</taxon>
    </lineage>
</organism>
<protein>
    <submittedName>
        <fullName evidence="3">Uncharacterized protein</fullName>
    </submittedName>
</protein>
<feature type="transmembrane region" description="Helical" evidence="2">
    <location>
        <begin position="87"/>
        <end position="114"/>
    </location>
</feature>
<keyword evidence="2" id="KW-1133">Transmembrane helix</keyword>